<feature type="chain" id="PRO_5046502683" evidence="4">
    <location>
        <begin position="27"/>
        <end position="402"/>
    </location>
</feature>
<feature type="coiled-coil region" evidence="2">
    <location>
        <begin position="26"/>
        <end position="109"/>
    </location>
</feature>
<name>A0ABS2QTH4_9BACI</name>
<dbReference type="InterPro" id="IPR036908">
    <property type="entry name" value="RlpA-like_sf"/>
</dbReference>
<evidence type="ECO:0000256" key="3">
    <source>
        <dbReference type="SAM" id="MobiDB-lite"/>
    </source>
</evidence>
<evidence type="ECO:0000313" key="7">
    <source>
        <dbReference type="EMBL" id="MBM7702498.1"/>
    </source>
</evidence>
<sequence>MKILRNMVLMSLAFVLSMASMIETHAQTSQDTLRNMEQQLQQNEETLKEKEKEKQSVQGEVQNIQTELNALHTVINDNKEELAQTEKKIEEIRSLIEERKEEIVILQEKVMGRQDVMEQRLVSLQQNDQTNAFIDTLFSAENFSDFVARVTAVTTLFNADKEILTQHQQDLDRIEENKKEIDKQEQELVDEQEKLADKQVELDQNLQARQVALTTMEQKYSQVVNELTMAEQEKMKISTQMQEAQEAIKREQTAARQRAAQLAKEKTVREKAANEAAQATKEVAVSKPVATPTTSSKPKAKPTSSGKEFYVTATAYSHEETNANGGWTAAGYNIKNNPNMKLIAVDPSIIPLGKKVWVEGYGVAVAGDTGGAIKGYKIDVLKPSKSAALSWGRKTVKVKVLN</sequence>
<evidence type="ECO:0000259" key="6">
    <source>
        <dbReference type="Pfam" id="PF24568"/>
    </source>
</evidence>
<dbReference type="InterPro" id="IPR051933">
    <property type="entry name" value="Resuscitation_pf_RpfB"/>
</dbReference>
<dbReference type="CDD" id="cd14667">
    <property type="entry name" value="3D_containing_proteins"/>
    <property type="match status" value="1"/>
</dbReference>
<dbReference type="PANTHER" id="PTHR39160">
    <property type="entry name" value="CELL WALL-BINDING PROTEIN YOCH"/>
    <property type="match status" value="1"/>
</dbReference>
<reference evidence="7 8" key="1">
    <citation type="submission" date="2021-01" db="EMBL/GenBank/DDBJ databases">
        <title>Genomic Encyclopedia of Type Strains, Phase IV (KMG-IV): sequencing the most valuable type-strain genomes for metagenomic binning, comparative biology and taxonomic classification.</title>
        <authorList>
            <person name="Goeker M."/>
        </authorList>
    </citation>
    <scope>NUCLEOTIDE SEQUENCE [LARGE SCALE GENOMIC DNA]</scope>
    <source>
        <strain evidence="7 8">DSM 104297</strain>
    </source>
</reference>
<dbReference type="SUPFAM" id="SSF50685">
    <property type="entry name" value="Barwin-like endoglucanases"/>
    <property type="match status" value="1"/>
</dbReference>
<comment type="caution">
    <text evidence="7">The sequence shown here is derived from an EMBL/GenBank/DDBJ whole genome shotgun (WGS) entry which is preliminary data.</text>
</comment>
<accession>A0ABS2QTH4</accession>
<evidence type="ECO:0000256" key="2">
    <source>
        <dbReference type="SAM" id="Coils"/>
    </source>
</evidence>
<dbReference type="InterPro" id="IPR010611">
    <property type="entry name" value="3D_dom"/>
</dbReference>
<dbReference type="RefSeq" id="WP_205185596.1">
    <property type="nucleotide sequence ID" value="NZ_JAFBFC010000002.1"/>
</dbReference>
<feature type="compositionally biased region" description="Low complexity" evidence="3">
    <location>
        <begin position="290"/>
        <end position="305"/>
    </location>
</feature>
<evidence type="ECO:0000259" key="5">
    <source>
        <dbReference type="Pfam" id="PF06725"/>
    </source>
</evidence>
<evidence type="ECO:0000256" key="1">
    <source>
        <dbReference type="ARBA" id="ARBA00022729"/>
    </source>
</evidence>
<dbReference type="Proteomes" id="UP000809829">
    <property type="component" value="Unassembled WGS sequence"/>
</dbReference>
<dbReference type="InterPro" id="IPR057309">
    <property type="entry name" value="PcsB_CC"/>
</dbReference>
<keyword evidence="2" id="KW-0175">Coiled coil</keyword>
<organism evidence="7 8">
    <name type="scientific">Priestia iocasae</name>
    <dbReference type="NCBI Taxonomy" id="2291674"/>
    <lineage>
        <taxon>Bacteria</taxon>
        <taxon>Bacillati</taxon>
        <taxon>Bacillota</taxon>
        <taxon>Bacilli</taxon>
        <taxon>Bacillales</taxon>
        <taxon>Bacillaceae</taxon>
        <taxon>Priestia</taxon>
    </lineage>
</organism>
<dbReference type="Pfam" id="PF06725">
    <property type="entry name" value="3D"/>
    <property type="match status" value="1"/>
</dbReference>
<feature type="domain" description="Peptidoglycan hydrolase PcsB coiled-coil" evidence="6">
    <location>
        <begin position="103"/>
        <end position="176"/>
    </location>
</feature>
<feature type="region of interest" description="Disordered" evidence="3">
    <location>
        <begin position="276"/>
        <end position="305"/>
    </location>
</feature>
<dbReference type="PANTHER" id="PTHR39160:SF6">
    <property type="entry name" value="CELL WALL-BINDING PROTEIN YOCH"/>
    <property type="match status" value="1"/>
</dbReference>
<proteinExistence type="predicted"/>
<dbReference type="Gene3D" id="6.10.250.3150">
    <property type="match status" value="1"/>
</dbReference>
<gene>
    <name evidence="7" type="ORF">JOC83_001332</name>
</gene>
<evidence type="ECO:0000313" key="8">
    <source>
        <dbReference type="Proteomes" id="UP000809829"/>
    </source>
</evidence>
<dbReference type="EMBL" id="JAFBFC010000002">
    <property type="protein sequence ID" value="MBM7702498.1"/>
    <property type="molecule type" value="Genomic_DNA"/>
</dbReference>
<keyword evidence="8" id="KW-1185">Reference proteome</keyword>
<keyword evidence="1 4" id="KW-0732">Signal</keyword>
<dbReference type="Pfam" id="PF24568">
    <property type="entry name" value="CC_PcsB"/>
    <property type="match status" value="1"/>
</dbReference>
<feature type="signal peptide" evidence="4">
    <location>
        <begin position="1"/>
        <end position="26"/>
    </location>
</feature>
<feature type="domain" description="3D" evidence="5">
    <location>
        <begin position="343"/>
        <end position="402"/>
    </location>
</feature>
<protein>
    <submittedName>
        <fullName evidence="7">3D (Asp-Asp-Asp) domain-containing protein/peptidoglycan hydrolase CwlO-like protein</fullName>
    </submittedName>
</protein>
<dbReference type="InterPro" id="IPR059180">
    <property type="entry name" value="3D_YorM"/>
</dbReference>
<evidence type="ECO:0000256" key="4">
    <source>
        <dbReference type="SAM" id="SignalP"/>
    </source>
</evidence>